<dbReference type="PANTHER" id="PTHR43272">
    <property type="entry name" value="LONG-CHAIN-FATTY-ACID--COA LIGASE"/>
    <property type="match status" value="1"/>
</dbReference>
<evidence type="ECO:0000313" key="7">
    <source>
        <dbReference type="EMBL" id="MBD7996116.1"/>
    </source>
</evidence>
<sequence length="604" mass="63747">MRESSTDLFVELPADSNITDILLGLTSRSPDLPLYARRSDAGWEDITAAGFLDEVSAAAKGLLQQGVRPGDRVAVMSSTRYEWTVVDLAIWFAGAVTVPIYETSSASQVQWILEDSGARVVFAEDAAKASVIAAGAGAAGLEVSLWHLTDVDDASGLPALAASGTGVSDARLEAARSARRLQDTASVVYTSGTTGRPKGCEITHGNFAVFGINVIELLPEMLKAPGARTLMFLPLAHVLARAVQIGCLAAGVQLGHSASAAALVDDMKTFQPTFLLAVPRIFEKIYTGAQESAEAAGKGRLFASAAATAVAFSEAVDRAGRGGKGPSLPLRLRHRVFDALLYPKVRNAFGGKLSIAISGASPLSPALCHFFRGAGISVLEGYGLTETTAPATVNTMPLTRVGTVGLPMPGNAVRIAADGEVLVKGVGVFNGYYRNPAANAEAFTDGWFHTGDVGTLDEDGFLTITGRKKDLLVTAGGKNVAPGPLEEKIREHRLVSQVVVVGEGRPFVGALVTLDEEAVDVWAREQGHNVQEVPAAEHPVVQAQVQEAVDAANAMVSRAEQIRRFTILPRDFSLEAGHVTPTLKLRRQAVMADFSAEVDKLYLK</sequence>
<dbReference type="InterPro" id="IPR020845">
    <property type="entry name" value="AMP-binding_CS"/>
</dbReference>
<dbReference type="Pfam" id="PF23562">
    <property type="entry name" value="AMP-binding_C_3"/>
    <property type="match status" value="1"/>
</dbReference>
<dbReference type="GO" id="GO:0016874">
    <property type="term" value="F:ligase activity"/>
    <property type="evidence" value="ECO:0007669"/>
    <property type="project" value="UniProtKB-KW"/>
</dbReference>
<feature type="domain" description="AMP-dependent synthetase/ligase" evidence="6">
    <location>
        <begin position="30"/>
        <end position="433"/>
    </location>
</feature>
<dbReference type="InterPro" id="IPR042099">
    <property type="entry name" value="ANL_N_sf"/>
</dbReference>
<dbReference type="PROSITE" id="PS00455">
    <property type="entry name" value="AMP_BINDING"/>
    <property type="match status" value="1"/>
</dbReference>
<dbReference type="InterPro" id="IPR000873">
    <property type="entry name" value="AMP-dep_synth/lig_dom"/>
</dbReference>
<comment type="similarity">
    <text evidence="1">Belongs to the ATP-dependent AMP-binding enzyme family.</text>
</comment>
<organism evidence="7 8">
    <name type="scientific">Arthrobacter gallicola</name>
    <dbReference type="NCBI Taxonomy" id="2762225"/>
    <lineage>
        <taxon>Bacteria</taxon>
        <taxon>Bacillati</taxon>
        <taxon>Actinomycetota</taxon>
        <taxon>Actinomycetes</taxon>
        <taxon>Micrococcales</taxon>
        <taxon>Micrococcaceae</taxon>
        <taxon>Arthrobacter</taxon>
    </lineage>
</organism>
<evidence type="ECO:0000256" key="4">
    <source>
        <dbReference type="ARBA" id="ARBA00023098"/>
    </source>
</evidence>
<keyword evidence="3" id="KW-0276">Fatty acid metabolism</keyword>
<evidence type="ECO:0000256" key="2">
    <source>
        <dbReference type="ARBA" id="ARBA00022598"/>
    </source>
</evidence>
<evidence type="ECO:0000256" key="3">
    <source>
        <dbReference type="ARBA" id="ARBA00022832"/>
    </source>
</evidence>
<protein>
    <recommendedName>
        <fullName evidence="5">Acyl-CoA synthetase</fullName>
    </recommendedName>
</protein>
<dbReference type="PANTHER" id="PTHR43272:SF32">
    <property type="entry name" value="AMP-DEPENDENT SYNTHETASE_LIGASE DOMAIN-CONTAINING PROTEIN"/>
    <property type="match status" value="1"/>
</dbReference>
<dbReference type="Proteomes" id="UP000609874">
    <property type="component" value="Unassembled WGS sequence"/>
</dbReference>
<dbReference type="Gene3D" id="3.40.50.12780">
    <property type="entry name" value="N-terminal domain of ligase-like"/>
    <property type="match status" value="1"/>
</dbReference>
<evidence type="ECO:0000256" key="5">
    <source>
        <dbReference type="ARBA" id="ARBA00032875"/>
    </source>
</evidence>
<keyword evidence="8" id="KW-1185">Reference proteome</keyword>
<accession>A0ABR8UU75</accession>
<dbReference type="RefSeq" id="WP_191808388.1">
    <property type="nucleotide sequence ID" value="NZ_JACSQD010000005.1"/>
</dbReference>
<comment type="caution">
    <text evidence="7">The sequence shown here is derived from an EMBL/GenBank/DDBJ whole genome shotgun (WGS) entry which is preliminary data.</text>
</comment>
<evidence type="ECO:0000256" key="1">
    <source>
        <dbReference type="ARBA" id="ARBA00006432"/>
    </source>
</evidence>
<reference evidence="7 8" key="1">
    <citation type="submission" date="2020-08" db="EMBL/GenBank/DDBJ databases">
        <title>A Genomic Blueprint of the Chicken Gut Microbiome.</title>
        <authorList>
            <person name="Gilroy R."/>
            <person name="Ravi A."/>
            <person name="Getino M."/>
            <person name="Pursley I."/>
            <person name="Horton D.L."/>
            <person name="Alikhan N.-F."/>
            <person name="Baker D."/>
            <person name="Gharbi K."/>
            <person name="Hall N."/>
            <person name="Watson M."/>
            <person name="Adriaenssens E.M."/>
            <person name="Foster-Nyarko E."/>
            <person name="Jarju S."/>
            <person name="Secka A."/>
            <person name="Antonio M."/>
            <person name="Oren A."/>
            <person name="Chaudhuri R."/>
            <person name="La Ragione R.M."/>
            <person name="Hildebrand F."/>
            <person name="Pallen M.J."/>
        </authorList>
    </citation>
    <scope>NUCLEOTIDE SEQUENCE [LARGE SCALE GENOMIC DNA]</scope>
    <source>
        <strain evidence="7 8">Sa2CUA1</strain>
    </source>
</reference>
<dbReference type="Pfam" id="PF00501">
    <property type="entry name" value="AMP-binding"/>
    <property type="match status" value="1"/>
</dbReference>
<name>A0ABR8UU75_9MICC</name>
<proteinExistence type="inferred from homology"/>
<keyword evidence="4" id="KW-0443">Lipid metabolism</keyword>
<dbReference type="CDD" id="cd05907">
    <property type="entry name" value="VL_LC_FACS_like"/>
    <property type="match status" value="1"/>
</dbReference>
<evidence type="ECO:0000313" key="8">
    <source>
        <dbReference type="Proteomes" id="UP000609874"/>
    </source>
</evidence>
<dbReference type="EMBL" id="JACSQD010000005">
    <property type="protein sequence ID" value="MBD7996116.1"/>
    <property type="molecule type" value="Genomic_DNA"/>
</dbReference>
<gene>
    <name evidence="7" type="ORF">H9639_12485</name>
</gene>
<evidence type="ECO:0000259" key="6">
    <source>
        <dbReference type="Pfam" id="PF00501"/>
    </source>
</evidence>
<dbReference type="SUPFAM" id="SSF56801">
    <property type="entry name" value="Acetyl-CoA synthetase-like"/>
    <property type="match status" value="1"/>
</dbReference>
<keyword evidence="2 7" id="KW-0436">Ligase</keyword>